<dbReference type="Proteomes" id="UP000019146">
    <property type="component" value="Chromosome 2"/>
</dbReference>
<evidence type="ECO:0000313" key="2">
    <source>
        <dbReference type="EMBL" id="ALL66712.1"/>
    </source>
</evidence>
<gene>
    <name evidence="2" type="ORF">K788_0002962</name>
</gene>
<dbReference type="AlphaFoldDB" id="A0A0P0RDY5"/>
<name>A0A0P0RDY5_9BURK</name>
<sequence>MHWIDPNSLPETRGTVTRFLLNPHGELDGLVLGSRQVRQVHFPPHLSRQIARHVAVGDEIRVRGVKPRSADMIAAVSVTTKTGKVILDEGPHHDGEKHQRPEVERRPMQASGEVVLSLFGPKGELRGALLDDGTSLRMPPHAAAELASYLMPNVHVQAWGRGIGTRHGRTIEVDEIAELVDAAVDA</sequence>
<dbReference type="GeneID" id="69970644"/>
<evidence type="ECO:0000313" key="3">
    <source>
        <dbReference type="Proteomes" id="UP000019146"/>
    </source>
</evidence>
<feature type="region of interest" description="Disordered" evidence="1">
    <location>
        <begin position="86"/>
        <end position="105"/>
    </location>
</feature>
<evidence type="ECO:0000256" key="1">
    <source>
        <dbReference type="SAM" id="MobiDB-lite"/>
    </source>
</evidence>
<proteinExistence type="predicted"/>
<protein>
    <submittedName>
        <fullName evidence="2">Uncharacterized protein</fullName>
    </submittedName>
</protein>
<reference evidence="2 3" key="1">
    <citation type="journal article" date="2014" name="Genome Announc.">
        <title>Draft Genome Sequence of the Haloacid-Degrading Burkholderia caribensis Strain MBA4.</title>
        <authorList>
            <person name="Pan Y."/>
            <person name="Kong K.F."/>
            <person name="Tsang J.S."/>
        </authorList>
    </citation>
    <scope>NUCLEOTIDE SEQUENCE [LARGE SCALE GENOMIC DNA]</scope>
    <source>
        <strain evidence="2 3">MBA4</strain>
    </source>
</reference>
<dbReference type="RefSeq" id="WP_035988152.1">
    <property type="nucleotide sequence ID" value="NZ_CP012747.1"/>
</dbReference>
<accession>A0A0P0RDY5</accession>
<dbReference type="KEGG" id="bcai:K788_0002962"/>
<dbReference type="EMBL" id="CP012747">
    <property type="protein sequence ID" value="ALL66712.1"/>
    <property type="molecule type" value="Genomic_DNA"/>
</dbReference>
<organism evidence="2 3">
    <name type="scientific">Paraburkholderia caribensis MBA4</name>
    <dbReference type="NCBI Taxonomy" id="1323664"/>
    <lineage>
        <taxon>Bacteria</taxon>
        <taxon>Pseudomonadati</taxon>
        <taxon>Pseudomonadota</taxon>
        <taxon>Betaproteobacteria</taxon>
        <taxon>Burkholderiales</taxon>
        <taxon>Burkholderiaceae</taxon>
        <taxon>Paraburkholderia</taxon>
    </lineage>
</organism>